<evidence type="ECO:0000256" key="2">
    <source>
        <dbReference type="ARBA" id="ARBA00022840"/>
    </source>
</evidence>
<gene>
    <name evidence="4" type="ORF">CRE_13862</name>
</gene>
<dbReference type="GO" id="GO:0000055">
    <property type="term" value="P:ribosomal large subunit export from nucleus"/>
    <property type="evidence" value="ECO:0007669"/>
    <property type="project" value="TreeGrafter"/>
</dbReference>
<dbReference type="PANTHER" id="PTHR48103">
    <property type="entry name" value="MIDASIN-RELATED"/>
    <property type="match status" value="1"/>
</dbReference>
<dbReference type="Proteomes" id="UP000008281">
    <property type="component" value="Unassembled WGS sequence"/>
</dbReference>
<evidence type="ECO:0000256" key="1">
    <source>
        <dbReference type="ARBA" id="ARBA00022741"/>
    </source>
</evidence>
<dbReference type="EMBL" id="DS270960">
    <property type="protein sequence ID" value="EFO98309.1"/>
    <property type="molecule type" value="Genomic_DNA"/>
</dbReference>
<dbReference type="OrthoDB" id="422220at2759"/>
<dbReference type="GO" id="GO:0005634">
    <property type="term" value="C:nucleus"/>
    <property type="evidence" value="ECO:0007669"/>
    <property type="project" value="TreeGrafter"/>
</dbReference>
<dbReference type="GO" id="GO:0000027">
    <property type="term" value="P:ribosomal large subunit assembly"/>
    <property type="evidence" value="ECO:0007669"/>
    <property type="project" value="TreeGrafter"/>
</dbReference>
<reference evidence="4" key="1">
    <citation type="submission" date="2007-07" db="EMBL/GenBank/DDBJ databases">
        <title>PCAP assembly of the Caenorhabditis remanei genome.</title>
        <authorList>
            <consortium name="The Caenorhabditis remanei Sequencing Consortium"/>
            <person name="Wilson R.K."/>
        </authorList>
    </citation>
    <scope>NUCLEOTIDE SEQUENCE [LARGE SCALE GENOMIC DNA]</scope>
    <source>
        <strain evidence="4">PB4641</strain>
    </source>
</reference>
<accession>E3NVG4</accession>
<dbReference type="GO" id="GO:0005524">
    <property type="term" value="F:ATP binding"/>
    <property type="evidence" value="ECO:0007669"/>
    <property type="project" value="UniProtKB-KW"/>
</dbReference>
<dbReference type="STRING" id="31234.E3NVG4"/>
<keyword evidence="3" id="KW-0175">Coiled coil</keyword>
<feature type="non-terminal residue" evidence="4">
    <location>
        <position position="493"/>
    </location>
</feature>
<keyword evidence="1" id="KW-0547">Nucleotide-binding</keyword>
<dbReference type="GO" id="GO:0030687">
    <property type="term" value="C:preribosome, large subunit precursor"/>
    <property type="evidence" value="ECO:0007669"/>
    <property type="project" value="TreeGrafter"/>
</dbReference>
<evidence type="ECO:0000313" key="5">
    <source>
        <dbReference type="Proteomes" id="UP000008281"/>
    </source>
</evidence>
<proteinExistence type="predicted"/>
<sequence length="493" mass="56737">MSNLSMAHLQKFPIKELGTKLWRLAVNSYAFRKSLKLSLEKLGVGIEGWTNGEANGIECGIEMMEKSLPPKETLDPVIFEEERVLFIKAKRRIVERQLKYLAEWRELIGRQSSECDVSSSQVVIQGLNKLKEELSQLENEDGDKQSVVFRQSATQYNQLCAEMRSFLEVAKSAIDDAKSDNGEPNDQSMIIRLARIKSFAMSAENFRISILRKFVSFVDVSMPFVSGLLIVEIAFNEIALKWKQEAKRHHATTSSAFPRYLQTTPTSSGLVSNEVTNWAIRDGSPMPLHLKSAVVRRKLAEIENKNSSSIIEIQWTRAQWKKWYEKNIAKAEQKDFVYRTKTEEEKDEMDIEEFFTNQEQDSQVLPDSDVSMLLEAIEQKKFTLVDEKSRKQSDERYEMAMVWMRYVMSEVGAISIEDATWNQCIDGDQKLFEILASHEGLSDDGEVEDTKVVDVYRNSSLRECRRVALILERLASRTREVLERWPEVVALKT</sequence>
<organism evidence="5">
    <name type="scientific">Caenorhabditis remanei</name>
    <name type="common">Caenorhabditis vulgaris</name>
    <dbReference type="NCBI Taxonomy" id="31234"/>
    <lineage>
        <taxon>Eukaryota</taxon>
        <taxon>Metazoa</taxon>
        <taxon>Ecdysozoa</taxon>
        <taxon>Nematoda</taxon>
        <taxon>Chromadorea</taxon>
        <taxon>Rhabditida</taxon>
        <taxon>Rhabditina</taxon>
        <taxon>Rhabditomorpha</taxon>
        <taxon>Rhabditoidea</taxon>
        <taxon>Rhabditidae</taxon>
        <taxon>Peloderinae</taxon>
        <taxon>Caenorhabditis</taxon>
    </lineage>
</organism>
<evidence type="ECO:0000313" key="4">
    <source>
        <dbReference type="EMBL" id="EFO98309.1"/>
    </source>
</evidence>
<name>E3NVG4_CAERE</name>
<evidence type="ECO:0000256" key="3">
    <source>
        <dbReference type="SAM" id="Coils"/>
    </source>
</evidence>
<feature type="coiled-coil region" evidence="3">
    <location>
        <begin position="120"/>
        <end position="147"/>
    </location>
</feature>
<protein>
    <submittedName>
        <fullName evidence="4">Uncharacterized protein</fullName>
    </submittedName>
</protein>
<dbReference type="HOGENOM" id="CLU_553889_0_0_1"/>
<keyword evidence="2" id="KW-0067">ATP-binding</keyword>
<keyword evidence="5" id="KW-1185">Reference proteome</keyword>
<dbReference type="AlphaFoldDB" id="E3NVG4"/>
<dbReference type="InParanoid" id="E3NVG4"/>
<dbReference type="PANTHER" id="PTHR48103:SF2">
    <property type="entry name" value="MIDASIN"/>
    <property type="match status" value="1"/>
</dbReference>
<dbReference type="eggNOG" id="KOG1808">
    <property type="taxonomic scope" value="Eukaryota"/>
</dbReference>